<dbReference type="InterPro" id="IPR007759">
    <property type="entry name" value="Asxl_HARE-HTH"/>
</dbReference>
<dbReference type="SUPFAM" id="SSF88659">
    <property type="entry name" value="Sigma3 and sigma4 domains of RNA polymerase sigma factors"/>
    <property type="match status" value="1"/>
</dbReference>
<name>A0A1F6EDL2_9BACT</name>
<reference evidence="3 4" key="1">
    <citation type="journal article" date="2016" name="Nat. Commun.">
        <title>Thousands of microbial genomes shed light on interconnected biogeochemical processes in an aquifer system.</title>
        <authorList>
            <person name="Anantharaman K."/>
            <person name="Brown C.T."/>
            <person name="Hug L.A."/>
            <person name="Sharon I."/>
            <person name="Castelle C.J."/>
            <person name="Probst A.J."/>
            <person name="Thomas B.C."/>
            <person name="Singh A."/>
            <person name="Wilkins M.J."/>
            <person name="Karaoz U."/>
            <person name="Brodie E.L."/>
            <person name="Williams K.H."/>
            <person name="Hubbard S.S."/>
            <person name="Banfield J.F."/>
        </authorList>
    </citation>
    <scope>NUCLEOTIDE SEQUENCE [LARGE SCALE GENOMIC DNA]</scope>
</reference>
<dbReference type="InterPro" id="IPR038087">
    <property type="entry name" value="RNAP_delta_N_dom_sf"/>
</dbReference>
<evidence type="ECO:0000313" key="3">
    <source>
        <dbReference type="EMBL" id="OGG71736.1"/>
    </source>
</evidence>
<dbReference type="EMBL" id="MFLV01000010">
    <property type="protein sequence ID" value="OGG71736.1"/>
    <property type="molecule type" value="Genomic_DNA"/>
</dbReference>
<dbReference type="AlphaFoldDB" id="A0A1F6EDL2"/>
<sequence length="341" mass="39160">MQSTLKPKQVVKQLTAVLPERVRDIITSRYGLGESPEKMTLEAIGKRYGITRERVRQIENYALQSIRKSSAYAKAKPSFEELRRMVDERGGIVLEEDFLSHMAKDGSTRNHVYFLLVLGETFIKHKEDDAFHHRWHIDQGLADSVHKALKNLCGCFNGEEVMPEPEIIENFLKEIKEVSQKYKNNETMSRWLSLSKELGKNPLGEWGLVSSPNVRVKGIRDYAYLVIKRHGSPMHFTEVANTITKLFGKKAHIATTHNELIKDSRFVLVGRGLYALKEWGYTSGVVKDVIKQILKQEGSLSRDEIIDRVRKERYVKDNTIVVNLQDSRLFKRTADGLYTLA</sequence>
<feature type="domain" description="HTH HARE-type" evidence="2">
    <location>
        <begin position="217"/>
        <end position="279"/>
    </location>
</feature>
<dbReference type="GO" id="GO:0003700">
    <property type="term" value="F:DNA-binding transcription factor activity"/>
    <property type="evidence" value="ECO:0007669"/>
    <property type="project" value="InterPro"/>
</dbReference>
<gene>
    <name evidence="3" type="ORF">A3A35_01915</name>
</gene>
<accession>A0A1F6EDL2</accession>
<dbReference type="InterPro" id="IPR013324">
    <property type="entry name" value="RNA_pol_sigma_r3/r4-like"/>
</dbReference>
<comment type="caution">
    <text evidence="3">The sequence shown here is derived from an EMBL/GenBank/DDBJ whole genome shotgun (WGS) entry which is preliminary data.</text>
</comment>
<dbReference type="PROSITE" id="PS51913">
    <property type="entry name" value="HTH_HARE"/>
    <property type="match status" value="1"/>
</dbReference>
<organism evidence="3 4">
    <name type="scientific">Candidatus Kaiserbacteria bacterium RIFCSPLOWO2_01_FULL_51_21</name>
    <dbReference type="NCBI Taxonomy" id="1798508"/>
    <lineage>
        <taxon>Bacteria</taxon>
        <taxon>Candidatus Kaiseribacteriota</taxon>
    </lineage>
</organism>
<dbReference type="PANTHER" id="PTHR30603:SF47">
    <property type="entry name" value="RNA POLYMERASE SIGMA FACTOR SIGD, CHLOROPLASTIC"/>
    <property type="match status" value="1"/>
</dbReference>
<dbReference type="Proteomes" id="UP000179115">
    <property type="component" value="Unassembled WGS sequence"/>
</dbReference>
<evidence type="ECO:0000259" key="2">
    <source>
        <dbReference type="PROSITE" id="PS51913"/>
    </source>
</evidence>
<dbReference type="CDD" id="cd06171">
    <property type="entry name" value="Sigma70_r4"/>
    <property type="match status" value="1"/>
</dbReference>
<dbReference type="InterPro" id="IPR000943">
    <property type="entry name" value="RNA_pol_sigma70"/>
</dbReference>
<keyword evidence="1" id="KW-0804">Transcription</keyword>
<dbReference type="Pfam" id="PF04545">
    <property type="entry name" value="Sigma70_r4"/>
    <property type="match status" value="1"/>
</dbReference>
<protein>
    <recommendedName>
        <fullName evidence="2">HTH HARE-type domain-containing protein</fullName>
    </recommendedName>
</protein>
<dbReference type="PANTHER" id="PTHR30603">
    <property type="entry name" value="RNA POLYMERASE SIGMA FACTOR RPO"/>
    <property type="match status" value="1"/>
</dbReference>
<dbReference type="Gene3D" id="1.10.10.1250">
    <property type="entry name" value="RNA polymerase, subunit delta, N-terminal domain"/>
    <property type="match status" value="1"/>
</dbReference>
<dbReference type="Pfam" id="PF05066">
    <property type="entry name" value="HARE-HTH"/>
    <property type="match status" value="1"/>
</dbReference>
<dbReference type="InterPro" id="IPR036388">
    <property type="entry name" value="WH-like_DNA-bd_sf"/>
</dbReference>
<dbReference type="PRINTS" id="PR00046">
    <property type="entry name" value="SIGMA70FCT"/>
</dbReference>
<dbReference type="GO" id="GO:0006352">
    <property type="term" value="P:DNA-templated transcription initiation"/>
    <property type="evidence" value="ECO:0007669"/>
    <property type="project" value="InterPro"/>
</dbReference>
<evidence type="ECO:0000256" key="1">
    <source>
        <dbReference type="ARBA" id="ARBA00023163"/>
    </source>
</evidence>
<dbReference type="InterPro" id="IPR050239">
    <property type="entry name" value="Sigma-70_RNA_pol_init_factors"/>
</dbReference>
<dbReference type="STRING" id="1798508.A3A35_01915"/>
<dbReference type="InterPro" id="IPR007630">
    <property type="entry name" value="RNA_pol_sigma70_r4"/>
</dbReference>
<dbReference type="Gene3D" id="1.10.10.10">
    <property type="entry name" value="Winged helix-like DNA-binding domain superfamily/Winged helix DNA-binding domain"/>
    <property type="match status" value="1"/>
</dbReference>
<evidence type="ECO:0000313" key="4">
    <source>
        <dbReference type="Proteomes" id="UP000179115"/>
    </source>
</evidence>
<proteinExistence type="predicted"/>